<name>A0A8B4QDF5_9BACL</name>
<evidence type="ECO:0000313" key="5">
    <source>
        <dbReference type="Proteomes" id="UP000254330"/>
    </source>
</evidence>
<dbReference type="RefSeq" id="WP_166636046.1">
    <property type="nucleotide sequence ID" value="NZ_BJUE01000037.1"/>
</dbReference>
<accession>A0A8B4QDF5</accession>
<evidence type="ECO:0000313" key="3">
    <source>
        <dbReference type="EMBL" id="STX10644.1"/>
    </source>
</evidence>
<dbReference type="InterPro" id="IPR041796">
    <property type="entry name" value="Mre11_N"/>
</dbReference>
<keyword evidence="4" id="KW-0269">Exonuclease</keyword>
<dbReference type="InterPro" id="IPR004843">
    <property type="entry name" value="Calcineurin-like_PHP"/>
</dbReference>
<evidence type="ECO:0000313" key="4">
    <source>
        <dbReference type="EMBL" id="TDR43391.1"/>
    </source>
</evidence>
<dbReference type="GO" id="GO:0004527">
    <property type="term" value="F:exonuclease activity"/>
    <property type="evidence" value="ECO:0007669"/>
    <property type="project" value="UniProtKB-KW"/>
</dbReference>
<keyword evidence="4" id="KW-0540">Nuclease</keyword>
<sequence length="404" mass="47157">MTVRFFHTADLHLDSPFKGSYHLPHHVVQQLRESTFQAFEALVTYAVQEKPDFLLIVGDLYDGENRSLTAQYKFIQQLERLNDADIPVFMSYGNHDHLSGTWSRLPLPKNVYEFSKDVSSKSIMIRGQEVVIHGFSYEKRHISEPKIEDYPVKNDESIHIGTLHGSVDTDLEHAVYAPFTVQQLLKKQYDYWALGHIHKHQVLNEQPPVIYSGNIQGRHKNEQGEKGFYDVTIAPDGTTFEFEKTSVIRYESIQLDCAQVEDAMALLKLIDHHFESMREQIGATMVELTLVNCTHEFIQYFHETPLQEWESIIREQQSAFEPFIWLSKVQVLQDRLQFEDHELMQSIIEKIDAFDSKQLKEITADLIKQPKYMQLIEPMNEQHWQELKIDASLQLQRLLTGKVR</sequence>
<comment type="caution">
    <text evidence="3">The sequence shown here is derived from an EMBL/GenBank/DDBJ whole genome shotgun (WGS) entry which is preliminary data.</text>
</comment>
<dbReference type="Proteomes" id="UP000254330">
    <property type="component" value="Unassembled WGS sequence"/>
</dbReference>
<dbReference type="Pfam" id="PF00149">
    <property type="entry name" value="Metallophos"/>
    <property type="match status" value="1"/>
</dbReference>
<dbReference type="SUPFAM" id="SSF56300">
    <property type="entry name" value="Metallo-dependent phosphatases"/>
    <property type="match status" value="1"/>
</dbReference>
<keyword evidence="6" id="KW-1185">Reference proteome</keyword>
<evidence type="ECO:0000256" key="1">
    <source>
        <dbReference type="ARBA" id="ARBA00022801"/>
    </source>
</evidence>
<reference evidence="4 6" key="2">
    <citation type="submission" date="2019-03" db="EMBL/GenBank/DDBJ databases">
        <title>Genomic Encyclopedia of Type Strains, Phase IV (KMG-IV): sequencing the most valuable type-strain genomes for metagenomic binning, comparative biology and taxonomic classification.</title>
        <authorList>
            <person name="Goeker M."/>
        </authorList>
    </citation>
    <scope>NUCLEOTIDE SEQUENCE [LARGE SCALE GENOMIC DNA]</scope>
    <source>
        <strain evidence="4 6">DSM 20580</strain>
    </source>
</reference>
<evidence type="ECO:0000313" key="6">
    <source>
        <dbReference type="Proteomes" id="UP000294641"/>
    </source>
</evidence>
<dbReference type="Proteomes" id="UP000294641">
    <property type="component" value="Unassembled WGS sequence"/>
</dbReference>
<dbReference type="PANTHER" id="PTHR30337">
    <property type="entry name" value="COMPONENT OF ATP-DEPENDENT DSDNA EXONUCLEASE"/>
    <property type="match status" value="1"/>
</dbReference>
<dbReference type="EMBL" id="SNZG01000002">
    <property type="protein sequence ID" value="TDR43391.1"/>
    <property type="molecule type" value="Genomic_DNA"/>
</dbReference>
<proteinExistence type="predicted"/>
<protein>
    <submittedName>
        <fullName evidence="4">DNA repair exonuclease SbcCD nuclease subunit</fullName>
    </submittedName>
    <submittedName>
        <fullName evidence="3">Nuclease sbcCD subunit D</fullName>
    </submittedName>
</protein>
<dbReference type="InterPro" id="IPR050535">
    <property type="entry name" value="DNA_Repair-Maintenance_Comp"/>
</dbReference>
<reference evidence="3 5" key="1">
    <citation type="submission" date="2018-06" db="EMBL/GenBank/DDBJ databases">
        <authorList>
            <consortium name="Pathogen Informatics"/>
            <person name="Doyle S."/>
        </authorList>
    </citation>
    <scope>NUCLEOTIDE SEQUENCE [LARGE SCALE GENOMIC DNA]</scope>
    <source>
        <strain evidence="3 5">NCTC10597</strain>
    </source>
</reference>
<dbReference type="PANTHER" id="PTHR30337:SF7">
    <property type="entry name" value="PHOSPHOESTERASE"/>
    <property type="match status" value="1"/>
</dbReference>
<dbReference type="AlphaFoldDB" id="A0A8B4QDF5"/>
<dbReference type="InterPro" id="IPR029052">
    <property type="entry name" value="Metallo-depent_PP-like"/>
</dbReference>
<dbReference type="PIRSF" id="PIRSF033091">
    <property type="entry name" value="Pesterase_YhaO"/>
    <property type="match status" value="1"/>
</dbReference>
<organism evidence="3 5">
    <name type="scientific">Kurthia zopfii</name>
    <dbReference type="NCBI Taxonomy" id="1650"/>
    <lineage>
        <taxon>Bacteria</taxon>
        <taxon>Bacillati</taxon>
        <taxon>Bacillota</taxon>
        <taxon>Bacilli</taxon>
        <taxon>Bacillales</taxon>
        <taxon>Caryophanaceae</taxon>
        <taxon>Kurthia</taxon>
    </lineage>
</organism>
<feature type="domain" description="Calcineurin-like phosphoesterase" evidence="2">
    <location>
        <begin position="4"/>
        <end position="199"/>
    </location>
</feature>
<dbReference type="EMBL" id="UGNP01000001">
    <property type="protein sequence ID" value="STX10644.1"/>
    <property type="molecule type" value="Genomic_DNA"/>
</dbReference>
<evidence type="ECO:0000259" key="2">
    <source>
        <dbReference type="Pfam" id="PF00149"/>
    </source>
</evidence>
<dbReference type="InterPro" id="IPR014576">
    <property type="entry name" value="Pesterase_YhaO"/>
</dbReference>
<keyword evidence="1" id="KW-0378">Hydrolase</keyword>
<dbReference type="CDD" id="cd00840">
    <property type="entry name" value="MPP_Mre11_N"/>
    <property type="match status" value="1"/>
</dbReference>
<dbReference type="Gene3D" id="3.60.21.10">
    <property type="match status" value="1"/>
</dbReference>
<gene>
    <name evidence="3" type="primary">sbcD_2</name>
    <name evidence="4" type="ORF">DFR61_10271</name>
    <name evidence="3" type="ORF">NCTC10597_02393</name>
</gene>